<dbReference type="Gene3D" id="3.90.650.10">
    <property type="entry name" value="PurM-like C-terminal domain"/>
    <property type="match status" value="1"/>
</dbReference>
<keyword evidence="2" id="KW-0067">ATP-binding</keyword>
<feature type="binding site" evidence="2">
    <location>
        <position position="54"/>
    </location>
    <ligand>
        <name>substrate</name>
    </ligand>
</feature>
<proteinExistence type="inferred from homology"/>
<feature type="binding site" evidence="2">
    <location>
        <position position="75"/>
    </location>
    <ligand>
        <name>Mg(2+)</name>
        <dbReference type="ChEBI" id="CHEBI:18420"/>
        <label>2</label>
    </ligand>
</feature>
<dbReference type="InterPro" id="IPR036921">
    <property type="entry name" value="PurM-like_N_sf"/>
</dbReference>
<dbReference type="Pfam" id="PF00586">
    <property type="entry name" value="AIRS"/>
    <property type="match status" value="1"/>
</dbReference>
<accession>A0ABY7ASM5</accession>
<dbReference type="EC" id="2.7.4.16" evidence="2"/>
<keyword evidence="1 2" id="KW-0784">Thiamine biosynthesis</keyword>
<feature type="binding site" evidence="2">
    <location>
        <position position="217"/>
    </location>
    <ligand>
        <name>ATP</name>
        <dbReference type="ChEBI" id="CHEBI:30616"/>
    </ligand>
</feature>
<evidence type="ECO:0000259" key="4">
    <source>
        <dbReference type="Pfam" id="PF02769"/>
    </source>
</evidence>
<feature type="binding site" evidence="2">
    <location>
        <position position="45"/>
    </location>
    <ligand>
        <name>Mg(2+)</name>
        <dbReference type="ChEBI" id="CHEBI:18420"/>
        <label>4</label>
    </ligand>
</feature>
<dbReference type="CDD" id="cd02194">
    <property type="entry name" value="ThiL"/>
    <property type="match status" value="1"/>
</dbReference>
<evidence type="ECO:0000313" key="5">
    <source>
        <dbReference type="EMBL" id="WAJ71374.1"/>
    </source>
</evidence>
<dbReference type="Gene3D" id="3.30.1330.10">
    <property type="entry name" value="PurM-like, N-terminal domain"/>
    <property type="match status" value="1"/>
</dbReference>
<keyword evidence="2" id="KW-0479">Metal-binding</keyword>
<comment type="pathway">
    <text evidence="2">Cofactor biosynthesis; thiamine diphosphate biosynthesis; thiamine diphosphate from thiamine phosphate: step 1/1.</text>
</comment>
<dbReference type="PANTHER" id="PTHR30270">
    <property type="entry name" value="THIAMINE-MONOPHOSPHATE KINASE"/>
    <property type="match status" value="1"/>
</dbReference>
<comment type="caution">
    <text evidence="2">Lacks conserved residue(s) required for the propagation of feature annotation.</text>
</comment>
<protein>
    <recommendedName>
        <fullName evidence="2">Thiamine-monophosphate kinase</fullName>
        <shortName evidence="2">TMP kinase</shortName>
        <shortName evidence="2">Thiamine-phosphate kinase</shortName>
        <ecNumber evidence="2">2.7.4.16</ecNumber>
    </recommendedName>
</protein>
<feature type="binding site" evidence="2">
    <location>
        <position position="46"/>
    </location>
    <ligand>
        <name>Mg(2+)</name>
        <dbReference type="ChEBI" id="CHEBI:18420"/>
        <label>1</label>
    </ligand>
</feature>
<feature type="binding site" evidence="2">
    <location>
        <position position="149"/>
    </location>
    <ligand>
        <name>ATP</name>
        <dbReference type="ChEBI" id="CHEBI:30616"/>
    </ligand>
</feature>
<dbReference type="NCBIfam" id="TIGR01379">
    <property type="entry name" value="thiL"/>
    <property type="match status" value="1"/>
</dbReference>
<evidence type="ECO:0000256" key="2">
    <source>
        <dbReference type="HAMAP-Rule" id="MF_02128"/>
    </source>
</evidence>
<name>A0ABY7ASM5_9ALTE</name>
<dbReference type="InterPro" id="IPR016188">
    <property type="entry name" value="PurM-like_N"/>
</dbReference>
<reference evidence="5" key="1">
    <citation type="submission" date="2022-10" db="EMBL/GenBank/DDBJ databases">
        <title>Catenovulum adriacola sp. nov. isolated in the Harbour of Susak.</title>
        <authorList>
            <person name="Schoch T."/>
            <person name="Reich S.J."/>
            <person name="Stoeferle S."/>
            <person name="Flaiz M."/>
            <person name="Kazda M."/>
            <person name="Riedel C.U."/>
            <person name="Duerre P."/>
        </authorList>
    </citation>
    <scope>NUCLEOTIDE SEQUENCE</scope>
    <source>
        <strain evidence="5">TS8</strain>
    </source>
</reference>
<organism evidence="5 6">
    <name type="scientific">Catenovulum adriaticum</name>
    <dbReference type="NCBI Taxonomy" id="2984846"/>
    <lineage>
        <taxon>Bacteria</taxon>
        <taxon>Pseudomonadati</taxon>
        <taxon>Pseudomonadota</taxon>
        <taxon>Gammaproteobacteria</taxon>
        <taxon>Alteromonadales</taxon>
        <taxon>Alteromonadaceae</taxon>
        <taxon>Catenovulum</taxon>
    </lineage>
</organism>
<feature type="binding site" evidence="2">
    <location>
        <position position="321"/>
    </location>
    <ligand>
        <name>substrate</name>
    </ligand>
</feature>
<feature type="binding site" evidence="2">
    <location>
        <position position="75"/>
    </location>
    <ligand>
        <name>Mg(2+)</name>
        <dbReference type="ChEBI" id="CHEBI:18420"/>
        <label>3</label>
    </ligand>
</feature>
<keyword evidence="6" id="KW-1185">Reference proteome</keyword>
<dbReference type="Pfam" id="PF02769">
    <property type="entry name" value="AIRS_C"/>
    <property type="match status" value="1"/>
</dbReference>
<keyword evidence="2 5" id="KW-0418">Kinase</keyword>
<sequence length="325" mass="34850">MAEFDLINRYFKVGQTPQSVKLDKGDDCALVVPNFELTNASLAITTDTLNSGTHFLPDIHPHALAYRCLATNLSDLAAMGAKPKWFSLALSLPKALSDNQTWLAQFSEGLFELANEHHIHLIGGDTTSGPLSITINAMGEVDHQKAHKRSGAKAQDKIFVSGTLGDAAGALEILLKKTKAKTQNIQEALLARFNYPTARVELGTRLLGLASSAIDISDGLLADLQHILKASGVGACIDIAKLPCSEALLAQFSAAKAQQLAATGGDDYELCFTVPADNVNELNQLSQQLDLPLTCVGEISSDKSFVVNHNNKPTQLSQTGYQHFV</sequence>
<evidence type="ECO:0000259" key="3">
    <source>
        <dbReference type="Pfam" id="PF00586"/>
    </source>
</evidence>
<dbReference type="HAMAP" id="MF_02128">
    <property type="entry name" value="TMP_kinase"/>
    <property type="match status" value="1"/>
</dbReference>
<keyword evidence="2" id="KW-0547">Nucleotide-binding</keyword>
<dbReference type="SUPFAM" id="SSF56042">
    <property type="entry name" value="PurM C-terminal domain-like"/>
    <property type="match status" value="1"/>
</dbReference>
<keyword evidence="2" id="KW-0460">Magnesium</keyword>
<feature type="binding site" evidence="2">
    <location>
        <position position="47"/>
    </location>
    <ligand>
        <name>Mg(2+)</name>
        <dbReference type="ChEBI" id="CHEBI:18420"/>
        <label>1</label>
    </ligand>
</feature>
<feature type="domain" description="PurM-like N-terminal" evidence="3">
    <location>
        <begin position="25"/>
        <end position="141"/>
    </location>
</feature>
<feature type="binding site" evidence="2">
    <location>
        <position position="125"/>
    </location>
    <ligand>
        <name>Mg(2+)</name>
        <dbReference type="ChEBI" id="CHEBI:18420"/>
        <label>1</label>
    </ligand>
</feature>
<feature type="binding site" evidence="2">
    <location>
        <position position="27"/>
    </location>
    <ligand>
        <name>Mg(2+)</name>
        <dbReference type="ChEBI" id="CHEBI:18420"/>
        <label>3</label>
    </ligand>
</feature>
<evidence type="ECO:0000313" key="6">
    <source>
        <dbReference type="Proteomes" id="UP001163726"/>
    </source>
</evidence>
<feature type="binding site" evidence="2">
    <location>
        <position position="75"/>
    </location>
    <ligand>
        <name>Mg(2+)</name>
        <dbReference type="ChEBI" id="CHEBI:18420"/>
        <label>4</label>
    </ligand>
</feature>
<comment type="catalytic activity">
    <reaction evidence="2">
        <text>thiamine phosphate + ATP = thiamine diphosphate + ADP</text>
        <dbReference type="Rhea" id="RHEA:15913"/>
        <dbReference type="ChEBI" id="CHEBI:30616"/>
        <dbReference type="ChEBI" id="CHEBI:37575"/>
        <dbReference type="ChEBI" id="CHEBI:58937"/>
        <dbReference type="ChEBI" id="CHEBI:456216"/>
        <dbReference type="EC" id="2.7.4.16"/>
    </reaction>
</comment>
<feature type="binding site" evidence="2">
    <location>
        <position position="27"/>
    </location>
    <ligand>
        <name>Mg(2+)</name>
        <dbReference type="ChEBI" id="CHEBI:18420"/>
        <label>4</label>
    </ligand>
</feature>
<feature type="domain" description="PurM-like C-terminal" evidence="4">
    <location>
        <begin position="156"/>
        <end position="307"/>
    </location>
</feature>
<comment type="function">
    <text evidence="2">Catalyzes the ATP-dependent phosphorylation of thiamine-monophosphate (TMP) to form thiamine-pyrophosphate (TPP), the active form of vitamin B1.</text>
</comment>
<feature type="binding site" evidence="2">
    <location>
        <position position="266"/>
    </location>
    <ligand>
        <name>substrate</name>
    </ligand>
</feature>
<dbReference type="InterPro" id="IPR036676">
    <property type="entry name" value="PurM-like_C_sf"/>
</dbReference>
<dbReference type="PANTHER" id="PTHR30270:SF0">
    <property type="entry name" value="THIAMINE-MONOPHOSPHATE KINASE"/>
    <property type="match status" value="1"/>
</dbReference>
<dbReference type="EMBL" id="CP109965">
    <property type="protein sequence ID" value="WAJ71374.1"/>
    <property type="molecule type" value="Genomic_DNA"/>
</dbReference>
<dbReference type="InterPro" id="IPR006283">
    <property type="entry name" value="ThiL-like"/>
</dbReference>
<dbReference type="InterPro" id="IPR010918">
    <property type="entry name" value="PurM-like_C_dom"/>
</dbReference>
<feature type="binding site" evidence="2">
    <location>
        <position position="215"/>
    </location>
    <ligand>
        <name>Mg(2+)</name>
        <dbReference type="ChEBI" id="CHEBI:18420"/>
        <label>3</label>
    </ligand>
</feature>
<dbReference type="GO" id="GO:0009030">
    <property type="term" value="F:thiamine-phosphate kinase activity"/>
    <property type="evidence" value="ECO:0007669"/>
    <property type="project" value="UniProtKB-EC"/>
</dbReference>
<keyword evidence="2 5" id="KW-0808">Transferase</keyword>
<feature type="binding site" evidence="2">
    <location>
        <begin position="124"/>
        <end position="125"/>
    </location>
    <ligand>
        <name>ATP</name>
        <dbReference type="ChEBI" id="CHEBI:30616"/>
    </ligand>
</feature>
<comment type="miscellaneous">
    <text evidence="2">Reaction mechanism of ThiL seems to utilize a direct, inline transfer of the gamma-phosphate of ATP to TMP rather than a phosphorylated enzyme intermediate.</text>
</comment>
<dbReference type="RefSeq" id="WP_268075850.1">
    <property type="nucleotide sequence ID" value="NZ_CP109965.1"/>
</dbReference>
<dbReference type="PIRSF" id="PIRSF005303">
    <property type="entry name" value="Thiam_monoph_kin"/>
    <property type="match status" value="1"/>
</dbReference>
<evidence type="ECO:0000256" key="1">
    <source>
        <dbReference type="ARBA" id="ARBA00022977"/>
    </source>
</evidence>
<gene>
    <name evidence="2 5" type="primary">thiL</name>
    <name evidence="5" type="ORF">OLW01_06135</name>
</gene>
<feature type="binding site" evidence="2">
    <location>
        <position position="218"/>
    </location>
    <ligand>
        <name>Mg(2+)</name>
        <dbReference type="ChEBI" id="CHEBI:18420"/>
        <label>5</label>
    </ligand>
</feature>
<feature type="binding site" evidence="2">
    <location>
        <position position="47"/>
    </location>
    <ligand>
        <name>Mg(2+)</name>
        <dbReference type="ChEBI" id="CHEBI:18420"/>
        <label>2</label>
    </ligand>
</feature>
<dbReference type="SUPFAM" id="SSF55326">
    <property type="entry name" value="PurM N-terminal domain-like"/>
    <property type="match status" value="1"/>
</dbReference>
<dbReference type="Proteomes" id="UP001163726">
    <property type="component" value="Chromosome"/>
</dbReference>
<comment type="similarity">
    <text evidence="2">Belongs to the thiamine-monophosphate kinase family.</text>
</comment>